<dbReference type="Proteomes" id="UP000007519">
    <property type="component" value="Chromosome"/>
</dbReference>
<name>H6L6B1_SAPGL</name>
<feature type="transmembrane region" description="Helical" evidence="1">
    <location>
        <begin position="108"/>
        <end position="129"/>
    </location>
</feature>
<dbReference type="RefSeq" id="WP_014373260.1">
    <property type="nucleotide sequence ID" value="NC_016940.1"/>
</dbReference>
<protein>
    <submittedName>
        <fullName evidence="2">Uncharacterized protein</fullName>
    </submittedName>
</protein>
<dbReference type="HOGENOM" id="CLU_1189234_0_0_10"/>
<feature type="transmembrane region" description="Helical" evidence="1">
    <location>
        <begin position="196"/>
        <end position="213"/>
    </location>
</feature>
<keyword evidence="1" id="KW-1133">Transmembrane helix</keyword>
<sequence>MTRLLDYWEEEEERSNLMSFLLLDLLFFFLMEASRQLYSSWGLAHPELVYLYLLAFLLWNSWRGLSVFVKRPKFDAYWIWTGPQLLGHFILLLAALFWYWAWPALDRAILWATASLLFSALFLPLSNLIRQPRPALLMSPLWLYFLAHCFGLIGLSYTLLGWAKGGVFIDLGFILSAAAGALFFGLYYFNKKDFGYLLYYLGPLWALTYYCYLSEEKAIVNYLDLIPLKELIH</sequence>
<gene>
    <name evidence="2" type="ordered locus">SGRA_0273</name>
</gene>
<dbReference type="STRING" id="984262.SGRA_0273"/>
<dbReference type="KEGG" id="sgn:SGRA_0273"/>
<evidence type="ECO:0000313" key="3">
    <source>
        <dbReference type="Proteomes" id="UP000007519"/>
    </source>
</evidence>
<dbReference type="OrthoDB" id="9824861at2"/>
<keyword evidence="1" id="KW-0472">Membrane</keyword>
<feature type="transmembrane region" description="Helical" evidence="1">
    <location>
        <begin position="166"/>
        <end position="189"/>
    </location>
</feature>
<organism evidence="2 3">
    <name type="scientific">Saprospira grandis (strain Lewin)</name>
    <dbReference type="NCBI Taxonomy" id="984262"/>
    <lineage>
        <taxon>Bacteria</taxon>
        <taxon>Pseudomonadati</taxon>
        <taxon>Bacteroidota</taxon>
        <taxon>Saprospiria</taxon>
        <taxon>Saprospirales</taxon>
        <taxon>Saprospiraceae</taxon>
        <taxon>Saprospira</taxon>
    </lineage>
</organism>
<feature type="transmembrane region" description="Helical" evidence="1">
    <location>
        <begin position="141"/>
        <end position="160"/>
    </location>
</feature>
<evidence type="ECO:0000256" key="1">
    <source>
        <dbReference type="SAM" id="Phobius"/>
    </source>
</evidence>
<proteinExistence type="predicted"/>
<dbReference type="AlphaFoldDB" id="H6L6B1"/>
<accession>H6L6B1</accession>
<evidence type="ECO:0000313" key="2">
    <source>
        <dbReference type="EMBL" id="AFC23012.1"/>
    </source>
</evidence>
<reference evidence="2 3" key="1">
    <citation type="journal article" date="2012" name="Stand. Genomic Sci.">
        <title>Complete genome sequencing and analysis of Saprospira grandis str. Lewin, a predatory marine bacterium.</title>
        <authorList>
            <person name="Saw J.H."/>
            <person name="Yuryev A."/>
            <person name="Kanbe M."/>
            <person name="Hou S."/>
            <person name="Young A.G."/>
            <person name="Aizawa S."/>
            <person name="Alam M."/>
        </authorList>
    </citation>
    <scope>NUCLEOTIDE SEQUENCE [LARGE SCALE GENOMIC DNA]</scope>
    <source>
        <strain evidence="2 3">Lewin</strain>
    </source>
</reference>
<keyword evidence="3" id="KW-1185">Reference proteome</keyword>
<keyword evidence="1" id="KW-0812">Transmembrane</keyword>
<dbReference type="EMBL" id="CP002831">
    <property type="protein sequence ID" value="AFC23012.1"/>
    <property type="molecule type" value="Genomic_DNA"/>
</dbReference>
<feature type="transmembrane region" description="Helical" evidence="1">
    <location>
        <begin position="76"/>
        <end position="102"/>
    </location>
</feature>